<comment type="caution">
    <text evidence="3">The sequence shown here is derived from an EMBL/GenBank/DDBJ whole genome shotgun (WGS) entry which is preliminary data.</text>
</comment>
<keyword evidence="4" id="KW-1185">Reference proteome</keyword>
<dbReference type="NCBIfam" id="TIGR03349">
    <property type="entry name" value="IV_VI_DotU"/>
    <property type="match status" value="1"/>
</dbReference>
<dbReference type="EMBL" id="QKLW01000015">
    <property type="protein sequence ID" value="PYF77945.1"/>
    <property type="molecule type" value="Genomic_DNA"/>
</dbReference>
<organism evidence="3 4">
    <name type="scientific">Marinomonas alcarazii</name>
    <dbReference type="NCBI Taxonomy" id="491949"/>
    <lineage>
        <taxon>Bacteria</taxon>
        <taxon>Pseudomonadati</taxon>
        <taxon>Pseudomonadota</taxon>
        <taxon>Gammaproteobacteria</taxon>
        <taxon>Oceanospirillales</taxon>
        <taxon>Oceanospirillaceae</taxon>
        <taxon>Marinomonas</taxon>
    </lineage>
</organism>
<dbReference type="PANTHER" id="PTHR38033">
    <property type="entry name" value="MEMBRANE PROTEIN-RELATED"/>
    <property type="match status" value="1"/>
</dbReference>
<evidence type="ECO:0000259" key="2">
    <source>
        <dbReference type="Pfam" id="PF09850"/>
    </source>
</evidence>
<keyword evidence="1" id="KW-0812">Transmembrane</keyword>
<proteinExistence type="predicted"/>
<evidence type="ECO:0000256" key="1">
    <source>
        <dbReference type="SAM" id="Phobius"/>
    </source>
</evidence>
<dbReference type="PANTHER" id="PTHR38033:SF1">
    <property type="entry name" value="DOTU FAMILY TYPE IV_VI SECRETION SYSTEM PROTEIN"/>
    <property type="match status" value="1"/>
</dbReference>
<keyword evidence="1" id="KW-1133">Transmembrane helix</keyword>
<protein>
    <submittedName>
        <fullName evidence="3">Type VI secretion system protein ImpK</fullName>
    </submittedName>
</protein>
<dbReference type="RefSeq" id="WP_110577443.1">
    <property type="nucleotide sequence ID" value="NZ_QKLW01000015.1"/>
</dbReference>
<dbReference type="NCBIfam" id="NF038228">
    <property type="entry name" value="IcmH_DotU_IVB"/>
    <property type="match status" value="1"/>
</dbReference>
<evidence type="ECO:0000313" key="4">
    <source>
        <dbReference type="Proteomes" id="UP000247551"/>
    </source>
</evidence>
<dbReference type="AlphaFoldDB" id="A0A318UVC4"/>
<dbReference type="InterPro" id="IPR038522">
    <property type="entry name" value="T4/T6SS_DotU_sf"/>
</dbReference>
<name>A0A318UVC4_9GAMM</name>
<feature type="domain" description="Type IV / VI secretion system DotU" evidence="2">
    <location>
        <begin position="38"/>
        <end position="239"/>
    </location>
</feature>
<feature type="transmembrane region" description="Helical" evidence="1">
    <location>
        <begin position="220"/>
        <end position="241"/>
    </location>
</feature>
<keyword evidence="1" id="KW-0472">Membrane</keyword>
<dbReference type="InterPro" id="IPR017732">
    <property type="entry name" value="T4/T6SS_DotU"/>
</dbReference>
<dbReference type="Proteomes" id="UP000247551">
    <property type="component" value="Unassembled WGS sequence"/>
</dbReference>
<accession>A0A318UVC4</accession>
<reference evidence="3 4" key="1">
    <citation type="submission" date="2018-06" db="EMBL/GenBank/DDBJ databases">
        <title>Genomic Encyclopedia of Type Strains, Phase III (KMG-III): the genomes of soil and plant-associated and newly described type strains.</title>
        <authorList>
            <person name="Whitman W."/>
        </authorList>
    </citation>
    <scope>NUCLEOTIDE SEQUENCE [LARGE SCALE GENOMIC DNA]</scope>
    <source>
        <strain evidence="3 4">CECT 7730</strain>
    </source>
</reference>
<evidence type="ECO:0000313" key="3">
    <source>
        <dbReference type="EMBL" id="PYF77945.1"/>
    </source>
</evidence>
<dbReference type="Pfam" id="PF09850">
    <property type="entry name" value="DotU"/>
    <property type="match status" value="1"/>
</dbReference>
<sequence length="258" mass="30034">MATNGVIGKYDDLLFDEAENINEDKDYWFQIKGHNNNPLIDSATTFFGLSLRVKSLSECENIEEIYKQTIEEINIIEMELSDKNYEHSVLMAYRYILCAFLDEAVMGTRWGGASVWAEYSMLSRFHNETWGGEKVFSILSRLEKDPSRYRDLLEFIYYCLVLGFEGKFKVLNNGKEEREKVISNLHSVLNRDDDEEPLRLTSKNDHVVNTRYKLSRQLPVWSVFAFFAAFWGLTFCGYLFLLSSKSSSVLEQLNQILQ</sequence>
<gene>
    <name evidence="3" type="ORF">DFP75_1158</name>
</gene>
<dbReference type="Gene3D" id="1.25.40.590">
    <property type="entry name" value="Type IV / VI secretion system, DotU"/>
    <property type="match status" value="1"/>
</dbReference>